<accession>A0A371PKC6</accession>
<dbReference type="GO" id="GO:0005886">
    <property type="term" value="C:plasma membrane"/>
    <property type="evidence" value="ECO:0007669"/>
    <property type="project" value="UniProtKB-SubCell"/>
</dbReference>
<evidence type="ECO:0000256" key="4">
    <source>
        <dbReference type="ARBA" id="ARBA00022475"/>
    </source>
</evidence>
<evidence type="ECO:0000256" key="5">
    <source>
        <dbReference type="ARBA" id="ARBA00022692"/>
    </source>
</evidence>
<dbReference type="PANTHER" id="PTHR30294:SF38">
    <property type="entry name" value="TRANSPORT PERMEASE PROTEIN"/>
    <property type="match status" value="1"/>
</dbReference>
<evidence type="ECO:0000256" key="6">
    <source>
        <dbReference type="ARBA" id="ARBA00022989"/>
    </source>
</evidence>
<dbReference type="OrthoDB" id="266913at2"/>
<feature type="domain" description="ABC transmembrane type-2" evidence="9">
    <location>
        <begin position="149"/>
        <end position="376"/>
    </location>
</feature>
<feature type="transmembrane region" description="Helical" evidence="8">
    <location>
        <begin position="351"/>
        <end position="373"/>
    </location>
</feature>
<feature type="transmembrane region" description="Helical" evidence="8">
    <location>
        <begin position="262"/>
        <end position="283"/>
    </location>
</feature>
<dbReference type="Pfam" id="PF12698">
    <property type="entry name" value="ABC2_membrane_3"/>
    <property type="match status" value="1"/>
</dbReference>
<proteinExistence type="inferred from homology"/>
<dbReference type="Proteomes" id="UP000261905">
    <property type="component" value="Unassembled WGS sequence"/>
</dbReference>
<keyword evidence="11" id="KW-1185">Reference proteome</keyword>
<evidence type="ECO:0000313" key="11">
    <source>
        <dbReference type="Proteomes" id="UP000261905"/>
    </source>
</evidence>
<dbReference type="PROSITE" id="PS51012">
    <property type="entry name" value="ABC_TM2"/>
    <property type="match status" value="1"/>
</dbReference>
<dbReference type="AlphaFoldDB" id="A0A371PKC6"/>
<evidence type="ECO:0000256" key="1">
    <source>
        <dbReference type="ARBA" id="ARBA00004651"/>
    </source>
</evidence>
<keyword evidence="3" id="KW-0813">Transport</keyword>
<keyword evidence="5 8" id="KW-0812">Transmembrane</keyword>
<dbReference type="InterPro" id="IPR051449">
    <property type="entry name" value="ABC-2_transporter_component"/>
</dbReference>
<dbReference type="InterPro" id="IPR047817">
    <property type="entry name" value="ABC2_TM_bact-type"/>
</dbReference>
<keyword evidence="7 8" id="KW-0472">Membrane</keyword>
<keyword evidence="4" id="KW-1003">Cell membrane</keyword>
<keyword evidence="6 8" id="KW-1133">Transmembrane helix</keyword>
<evidence type="ECO:0000256" key="7">
    <source>
        <dbReference type="ARBA" id="ARBA00023136"/>
    </source>
</evidence>
<dbReference type="InterPro" id="IPR013525">
    <property type="entry name" value="ABC2_TM"/>
</dbReference>
<gene>
    <name evidence="10" type="ORF">DX130_06385</name>
</gene>
<evidence type="ECO:0000256" key="8">
    <source>
        <dbReference type="SAM" id="Phobius"/>
    </source>
</evidence>
<dbReference type="EMBL" id="QUBQ01000001">
    <property type="protein sequence ID" value="REK76660.1"/>
    <property type="molecule type" value="Genomic_DNA"/>
</dbReference>
<organism evidence="10 11">
    <name type="scientific">Paenibacillus paeoniae</name>
    <dbReference type="NCBI Taxonomy" id="2292705"/>
    <lineage>
        <taxon>Bacteria</taxon>
        <taxon>Bacillati</taxon>
        <taxon>Bacillota</taxon>
        <taxon>Bacilli</taxon>
        <taxon>Bacillales</taxon>
        <taxon>Paenibacillaceae</taxon>
        <taxon>Paenibacillus</taxon>
    </lineage>
</organism>
<protein>
    <submittedName>
        <fullName evidence="10">ABC transporter permease</fullName>
    </submittedName>
</protein>
<name>A0A371PKC6_9BACL</name>
<comment type="subcellular location">
    <subcellularLocation>
        <location evidence="1">Cell membrane</location>
        <topology evidence="1">Multi-pass membrane protein</topology>
    </subcellularLocation>
</comment>
<evidence type="ECO:0000313" key="10">
    <source>
        <dbReference type="EMBL" id="REK76660.1"/>
    </source>
</evidence>
<feature type="transmembrane region" description="Helical" evidence="8">
    <location>
        <begin position="27"/>
        <end position="44"/>
    </location>
</feature>
<sequence length="378" mass="41762">MDLSQKGAGGMIAVFLAQWRHDRRSPALILIFMAISIAAMLLFSSNMSGQLEYAAFPDRGVSHDEAKQRVARMNDSGHLTFKLTNEEKALRDVREGQTPLAVRLMQDEEFRIVATKEGIHQSMVSEHMHRIASEDGRLAHAASLVGSGNTVRTNFESFMTSPPVHKVVLRPDGRAMAGNEMSIQLLLGFTLFLAMFTIGYKINAVMNEKALGIWNRVILSPVTKTGMYMGHLCYSLIIGLIHMITVLFVFVFAFGYDLGNQYGLMLFIMVLYSAAIVSLSMLLAGIVRTPEQFQMLLPVILPIMPLLAGIYFPPGLMTNKLLLIAGEFLPITHAVNALKQLALYDAGWSDIFMPVAKLALIGVICMGIGINLVERRKA</sequence>
<feature type="transmembrane region" description="Helical" evidence="8">
    <location>
        <begin position="232"/>
        <end position="256"/>
    </location>
</feature>
<feature type="transmembrane region" description="Helical" evidence="8">
    <location>
        <begin position="181"/>
        <end position="200"/>
    </location>
</feature>
<feature type="transmembrane region" description="Helical" evidence="8">
    <location>
        <begin position="295"/>
        <end position="312"/>
    </location>
</feature>
<dbReference type="PANTHER" id="PTHR30294">
    <property type="entry name" value="MEMBRANE COMPONENT OF ABC TRANSPORTER YHHJ-RELATED"/>
    <property type="match status" value="1"/>
</dbReference>
<evidence type="ECO:0000256" key="3">
    <source>
        <dbReference type="ARBA" id="ARBA00022448"/>
    </source>
</evidence>
<reference evidence="10 11" key="1">
    <citation type="submission" date="2018-08" db="EMBL/GenBank/DDBJ databases">
        <title>Paenibacillus sp. M4BSY-1, whole genome shotgun sequence.</title>
        <authorList>
            <person name="Tuo L."/>
        </authorList>
    </citation>
    <scope>NUCLEOTIDE SEQUENCE [LARGE SCALE GENOMIC DNA]</scope>
    <source>
        <strain evidence="10 11">M4BSY-1</strain>
    </source>
</reference>
<comment type="similarity">
    <text evidence="2">Belongs to the ABC-2 integral membrane protein family.</text>
</comment>
<evidence type="ECO:0000259" key="9">
    <source>
        <dbReference type="PROSITE" id="PS51012"/>
    </source>
</evidence>
<dbReference type="GO" id="GO:0140359">
    <property type="term" value="F:ABC-type transporter activity"/>
    <property type="evidence" value="ECO:0007669"/>
    <property type="project" value="InterPro"/>
</dbReference>
<evidence type="ECO:0000256" key="2">
    <source>
        <dbReference type="ARBA" id="ARBA00007783"/>
    </source>
</evidence>
<comment type="caution">
    <text evidence="10">The sequence shown here is derived from an EMBL/GenBank/DDBJ whole genome shotgun (WGS) entry which is preliminary data.</text>
</comment>